<dbReference type="InterPro" id="IPR020904">
    <property type="entry name" value="Sc_DH/Rdtase_CS"/>
</dbReference>
<dbReference type="InParanoid" id="A0A7F5R083"/>
<dbReference type="PRINTS" id="PR00080">
    <property type="entry name" value="SDRFAMILY"/>
</dbReference>
<organism evidence="4 5">
    <name type="scientific">Agrilus planipennis</name>
    <name type="common">Emerald ash borer</name>
    <name type="synonym">Agrilus marcopoli</name>
    <dbReference type="NCBI Taxonomy" id="224129"/>
    <lineage>
        <taxon>Eukaryota</taxon>
        <taxon>Metazoa</taxon>
        <taxon>Ecdysozoa</taxon>
        <taxon>Arthropoda</taxon>
        <taxon>Hexapoda</taxon>
        <taxon>Insecta</taxon>
        <taxon>Pterygota</taxon>
        <taxon>Neoptera</taxon>
        <taxon>Endopterygota</taxon>
        <taxon>Coleoptera</taxon>
        <taxon>Polyphaga</taxon>
        <taxon>Elateriformia</taxon>
        <taxon>Buprestoidea</taxon>
        <taxon>Buprestidae</taxon>
        <taxon>Agrilinae</taxon>
        <taxon>Agrilus</taxon>
    </lineage>
</organism>
<dbReference type="Gene3D" id="3.40.50.720">
    <property type="entry name" value="NAD(P)-binding Rossmann-like Domain"/>
    <property type="match status" value="1"/>
</dbReference>
<proteinExistence type="inferred from homology"/>
<dbReference type="OrthoDB" id="1933717at2759"/>
<dbReference type="Proteomes" id="UP000192223">
    <property type="component" value="Unplaced"/>
</dbReference>
<accession>A0A7F5R083</accession>
<name>A0A7F5R083_AGRPL</name>
<sequence>MKRWDGKVAVITGANSGIGAAIVEDLVNLGLKVVGLARRKEKLEELARTLDGKEGKFYPFQADVTQEESVVKAFQWATENVGPVSILVNSAGLGKPINLTEGKIEDFRKILDTNVLGICIATKEAVQIMKKNNIDGHVININSVVGHMVPPIAHYNVYPASKYAVTALTETLRHELRDLNTKIKVTSISPGLVDTPIFEVNGYNYDNAPILKIAPRLQAKDVSDAVLYVLGTPPNVQVTELTIKPLGELI</sequence>
<dbReference type="PROSITE" id="PS00061">
    <property type="entry name" value="ADH_SHORT"/>
    <property type="match status" value="1"/>
</dbReference>
<dbReference type="RefSeq" id="XP_025831020.1">
    <property type="nucleotide sequence ID" value="XM_025975235.1"/>
</dbReference>
<dbReference type="SUPFAM" id="SSF51735">
    <property type="entry name" value="NAD(P)-binding Rossmann-fold domains"/>
    <property type="match status" value="1"/>
</dbReference>
<dbReference type="PANTHER" id="PTHR43115:SF4">
    <property type="entry name" value="DEHYDROGENASE_REDUCTASE SDR FAMILY MEMBER 11"/>
    <property type="match status" value="1"/>
</dbReference>
<keyword evidence="4" id="KW-1185">Reference proteome</keyword>
<dbReference type="AlphaFoldDB" id="A0A7F5R083"/>
<dbReference type="FunFam" id="3.40.50.720:FF:000047">
    <property type="entry name" value="NADP-dependent L-serine/L-allo-threonine dehydrogenase"/>
    <property type="match status" value="1"/>
</dbReference>
<keyword evidence="2" id="KW-0560">Oxidoreductase</keyword>
<dbReference type="FunCoup" id="A0A7F5R083">
    <property type="interactions" value="196"/>
</dbReference>
<reference evidence="5" key="1">
    <citation type="submission" date="2025-08" db="UniProtKB">
        <authorList>
            <consortium name="RefSeq"/>
        </authorList>
    </citation>
    <scope>IDENTIFICATION</scope>
    <source>
        <tissue evidence="5">Entire body</tissue>
    </source>
</reference>
<dbReference type="InterPro" id="IPR002347">
    <property type="entry name" value="SDR_fam"/>
</dbReference>
<dbReference type="KEGG" id="apln:112904646"/>
<dbReference type="GO" id="GO:0016616">
    <property type="term" value="F:oxidoreductase activity, acting on the CH-OH group of donors, NAD or NADP as acceptor"/>
    <property type="evidence" value="ECO:0007669"/>
    <property type="project" value="UniProtKB-ARBA"/>
</dbReference>
<gene>
    <name evidence="5" type="primary">LOC112904646</name>
</gene>
<dbReference type="Pfam" id="PF00106">
    <property type="entry name" value="adh_short"/>
    <property type="match status" value="1"/>
</dbReference>
<evidence type="ECO:0000313" key="4">
    <source>
        <dbReference type="Proteomes" id="UP000192223"/>
    </source>
</evidence>
<dbReference type="PANTHER" id="PTHR43115">
    <property type="entry name" value="DEHYDROGENASE/REDUCTASE SDR FAMILY MEMBER 11"/>
    <property type="match status" value="1"/>
</dbReference>
<comment type="similarity">
    <text evidence="1 3">Belongs to the short-chain dehydrogenases/reductases (SDR) family.</text>
</comment>
<evidence type="ECO:0000256" key="2">
    <source>
        <dbReference type="ARBA" id="ARBA00023002"/>
    </source>
</evidence>
<evidence type="ECO:0000313" key="5">
    <source>
        <dbReference type="RefSeq" id="XP_025831020.1"/>
    </source>
</evidence>
<evidence type="ECO:0000256" key="3">
    <source>
        <dbReference type="RuleBase" id="RU000363"/>
    </source>
</evidence>
<dbReference type="PRINTS" id="PR00081">
    <property type="entry name" value="GDHRDH"/>
</dbReference>
<protein>
    <submittedName>
        <fullName evidence="5">Farnesol dehydrogenase-like</fullName>
    </submittedName>
</protein>
<evidence type="ECO:0000256" key="1">
    <source>
        <dbReference type="ARBA" id="ARBA00006484"/>
    </source>
</evidence>
<dbReference type="GeneID" id="112904646"/>
<dbReference type="InterPro" id="IPR036291">
    <property type="entry name" value="NAD(P)-bd_dom_sf"/>
</dbReference>